<name>A0A2T5C3H8_9BACT</name>
<keyword evidence="2" id="KW-1185">Reference proteome</keyword>
<dbReference type="Proteomes" id="UP000243525">
    <property type="component" value="Unassembled WGS sequence"/>
</dbReference>
<sequence>MLLKMMNNFKTTCFVCEEPVDPDCRVNLTLNLPVCKNCEGTEREKEKVQELLEGMADGFVCGCI</sequence>
<comment type="caution">
    <text evidence="1">The sequence shown here is derived from an EMBL/GenBank/DDBJ whole genome shotgun (WGS) entry which is preliminary data.</text>
</comment>
<reference evidence="1 2" key="1">
    <citation type="submission" date="2018-04" db="EMBL/GenBank/DDBJ databases">
        <title>Genomic Encyclopedia of Archaeal and Bacterial Type Strains, Phase II (KMG-II): from individual species to whole genera.</title>
        <authorList>
            <person name="Goeker M."/>
        </authorList>
    </citation>
    <scope>NUCLEOTIDE SEQUENCE [LARGE SCALE GENOMIC DNA]</scope>
    <source>
        <strain evidence="1 2">DSM 28823</strain>
    </source>
</reference>
<gene>
    <name evidence="1" type="ORF">C8N47_105181</name>
</gene>
<dbReference type="EMBL" id="QAAD01000005">
    <property type="protein sequence ID" value="PTN09340.1"/>
    <property type="molecule type" value="Genomic_DNA"/>
</dbReference>
<proteinExistence type="predicted"/>
<evidence type="ECO:0000313" key="1">
    <source>
        <dbReference type="EMBL" id="PTN09340.1"/>
    </source>
</evidence>
<organism evidence="1 2">
    <name type="scientific">Mangrovibacterium marinum</name>
    <dbReference type="NCBI Taxonomy" id="1639118"/>
    <lineage>
        <taxon>Bacteria</taxon>
        <taxon>Pseudomonadati</taxon>
        <taxon>Bacteroidota</taxon>
        <taxon>Bacteroidia</taxon>
        <taxon>Marinilabiliales</taxon>
        <taxon>Prolixibacteraceae</taxon>
        <taxon>Mangrovibacterium</taxon>
    </lineage>
</organism>
<dbReference type="AlphaFoldDB" id="A0A2T5C3H8"/>
<accession>A0A2T5C3H8</accession>
<evidence type="ECO:0000313" key="2">
    <source>
        <dbReference type="Proteomes" id="UP000243525"/>
    </source>
</evidence>
<protein>
    <submittedName>
        <fullName evidence="1">Uncharacterized protein</fullName>
    </submittedName>
</protein>